<keyword evidence="6" id="KW-0418">Kinase</keyword>
<evidence type="ECO:0000256" key="5">
    <source>
        <dbReference type="ARBA" id="ARBA00022741"/>
    </source>
</evidence>
<organism evidence="9 10">
    <name type="scientific">Algimonas arctica</name>
    <dbReference type="NCBI Taxonomy" id="1479486"/>
    <lineage>
        <taxon>Bacteria</taxon>
        <taxon>Pseudomonadati</taxon>
        <taxon>Pseudomonadota</taxon>
        <taxon>Alphaproteobacteria</taxon>
        <taxon>Maricaulales</taxon>
        <taxon>Robiginitomaculaceae</taxon>
        <taxon>Algimonas</taxon>
    </lineage>
</organism>
<dbReference type="SUPFAM" id="SSF55785">
    <property type="entry name" value="PYP-like sensor domain (PAS domain)"/>
    <property type="match status" value="1"/>
</dbReference>
<dbReference type="RefSeq" id="WP_189495961.1">
    <property type="nucleotide sequence ID" value="NZ_BMZH01000003.1"/>
</dbReference>
<evidence type="ECO:0000313" key="9">
    <source>
        <dbReference type="EMBL" id="GHA88600.1"/>
    </source>
</evidence>
<dbReference type="InterPro" id="IPR036890">
    <property type="entry name" value="HATPase_C_sf"/>
</dbReference>
<gene>
    <name evidence="9" type="ORF">GCM10009069_09460</name>
</gene>
<dbReference type="AlphaFoldDB" id="A0A8J3CQ18"/>
<dbReference type="NCBIfam" id="TIGR00229">
    <property type="entry name" value="sensory_box"/>
    <property type="match status" value="1"/>
</dbReference>
<name>A0A8J3CQ18_9PROT</name>
<dbReference type="Pfam" id="PF07536">
    <property type="entry name" value="HWE_HK"/>
    <property type="match status" value="1"/>
</dbReference>
<comment type="catalytic activity">
    <reaction evidence="1">
        <text>ATP + protein L-histidine = ADP + protein N-phospho-L-histidine.</text>
        <dbReference type="EC" id="2.7.13.3"/>
    </reaction>
</comment>
<dbReference type="SMART" id="SM00091">
    <property type="entry name" value="PAS"/>
    <property type="match status" value="1"/>
</dbReference>
<keyword evidence="5" id="KW-0547">Nucleotide-binding</keyword>
<evidence type="ECO:0000256" key="1">
    <source>
        <dbReference type="ARBA" id="ARBA00000085"/>
    </source>
</evidence>
<dbReference type="GO" id="GO:0006355">
    <property type="term" value="P:regulation of DNA-templated transcription"/>
    <property type="evidence" value="ECO:0007669"/>
    <property type="project" value="InterPro"/>
</dbReference>
<accession>A0A8J3CQ18</accession>
<dbReference type="SMART" id="SM00911">
    <property type="entry name" value="HWE_HK"/>
    <property type="match status" value="1"/>
</dbReference>
<keyword evidence="3" id="KW-0597">Phosphoprotein</keyword>
<evidence type="ECO:0000259" key="8">
    <source>
        <dbReference type="PROSITE" id="PS50112"/>
    </source>
</evidence>
<keyword evidence="7" id="KW-0067">ATP-binding</keyword>
<dbReference type="PROSITE" id="PS50112">
    <property type="entry name" value="PAS"/>
    <property type="match status" value="1"/>
</dbReference>
<dbReference type="InterPro" id="IPR000014">
    <property type="entry name" value="PAS"/>
</dbReference>
<reference evidence="9" key="1">
    <citation type="journal article" date="2014" name="Int. J. Syst. Evol. Microbiol.">
        <title>Complete genome sequence of Corynebacterium casei LMG S-19264T (=DSM 44701T), isolated from a smear-ripened cheese.</title>
        <authorList>
            <consortium name="US DOE Joint Genome Institute (JGI-PGF)"/>
            <person name="Walter F."/>
            <person name="Albersmeier A."/>
            <person name="Kalinowski J."/>
            <person name="Ruckert C."/>
        </authorList>
    </citation>
    <scope>NUCLEOTIDE SEQUENCE</scope>
    <source>
        <strain evidence="9">KCTC 32513</strain>
    </source>
</reference>
<dbReference type="CDD" id="cd00130">
    <property type="entry name" value="PAS"/>
    <property type="match status" value="1"/>
</dbReference>
<dbReference type="PANTHER" id="PTHR41523">
    <property type="entry name" value="TWO-COMPONENT SYSTEM SENSOR PROTEIN"/>
    <property type="match status" value="1"/>
</dbReference>
<evidence type="ECO:0000256" key="3">
    <source>
        <dbReference type="ARBA" id="ARBA00022553"/>
    </source>
</evidence>
<evidence type="ECO:0000256" key="4">
    <source>
        <dbReference type="ARBA" id="ARBA00022679"/>
    </source>
</evidence>
<dbReference type="Gene3D" id="3.30.565.10">
    <property type="entry name" value="Histidine kinase-like ATPase, C-terminal domain"/>
    <property type="match status" value="1"/>
</dbReference>
<dbReference type="EC" id="2.7.13.3" evidence="2"/>
<comment type="caution">
    <text evidence="9">The sequence shown here is derived from an EMBL/GenBank/DDBJ whole genome shotgun (WGS) entry which is preliminary data.</text>
</comment>
<protein>
    <recommendedName>
        <fullName evidence="2">histidine kinase</fullName>
        <ecNumber evidence="2">2.7.13.3</ecNumber>
    </recommendedName>
</protein>
<evidence type="ECO:0000256" key="2">
    <source>
        <dbReference type="ARBA" id="ARBA00012438"/>
    </source>
</evidence>
<keyword evidence="10" id="KW-1185">Reference proteome</keyword>
<dbReference type="InterPro" id="IPR035965">
    <property type="entry name" value="PAS-like_dom_sf"/>
</dbReference>
<keyword evidence="4" id="KW-0808">Transferase</keyword>
<sequence>MDVNISKLPHNFLAHFKSFSDADPRRCLVIDHRGSVYAFNAQAKRAIPWLEINSDLTSFCEDPEEFAAYLIMSARTRAALPGAVHFTDPSGSTQWSCHCGLAELLDDGTPILILRLQLPELSNSSFTTLNNQIDALNAQLEESIRANEASARLAAIVSSSTDAIYSKDLQKVVTSWNKGAELMFGYTAEDMIGSSILSIVPIDKLSEEDNLLNRLRAGEVLVPVETVRKRKDGTVLSVSITSSTIENISSEVVGYSKIVRDISERTAFIEQQAFLMQELAHRSKNQLAVISAISRQTARNSSSIDDFQKTFEQRLIGLSVSVSLLVELGWSGVSLEHLIRMQTKAFITTPKQLRTRGPKITVGNVAAETIGLAIHELSTNSLKYGAWSSSSGYITLDWKMSAQPPFDLEIKWKERDGPPVTEPSQTGFGQVVIKNLMVQKLSADVNLTYPPEGVEWSVRLPEKHFGFTNKVAGNA</sequence>
<dbReference type="Proteomes" id="UP000634004">
    <property type="component" value="Unassembled WGS sequence"/>
</dbReference>
<dbReference type="PANTHER" id="PTHR41523:SF8">
    <property type="entry name" value="ETHYLENE RESPONSE SENSOR PROTEIN"/>
    <property type="match status" value="1"/>
</dbReference>
<feature type="domain" description="PAS" evidence="8">
    <location>
        <begin position="149"/>
        <end position="219"/>
    </location>
</feature>
<evidence type="ECO:0000313" key="10">
    <source>
        <dbReference type="Proteomes" id="UP000634004"/>
    </source>
</evidence>
<dbReference type="EMBL" id="BMZH01000003">
    <property type="protein sequence ID" value="GHA88600.1"/>
    <property type="molecule type" value="Genomic_DNA"/>
</dbReference>
<dbReference type="GO" id="GO:0005524">
    <property type="term" value="F:ATP binding"/>
    <property type="evidence" value="ECO:0007669"/>
    <property type="project" value="UniProtKB-KW"/>
</dbReference>
<reference evidence="9" key="2">
    <citation type="submission" date="2020-09" db="EMBL/GenBank/DDBJ databases">
        <authorList>
            <person name="Sun Q."/>
            <person name="Kim S."/>
        </authorList>
    </citation>
    <scope>NUCLEOTIDE SEQUENCE</scope>
    <source>
        <strain evidence="9">KCTC 32513</strain>
    </source>
</reference>
<proteinExistence type="predicted"/>
<evidence type="ECO:0000256" key="6">
    <source>
        <dbReference type="ARBA" id="ARBA00022777"/>
    </source>
</evidence>
<dbReference type="Gene3D" id="3.30.450.20">
    <property type="entry name" value="PAS domain"/>
    <property type="match status" value="1"/>
</dbReference>
<dbReference type="Pfam" id="PF00989">
    <property type="entry name" value="PAS"/>
    <property type="match status" value="1"/>
</dbReference>
<dbReference type="InterPro" id="IPR013767">
    <property type="entry name" value="PAS_fold"/>
</dbReference>
<dbReference type="InterPro" id="IPR011102">
    <property type="entry name" value="Sig_transdc_His_kinase_HWE"/>
</dbReference>
<evidence type="ECO:0000256" key="7">
    <source>
        <dbReference type="ARBA" id="ARBA00022840"/>
    </source>
</evidence>
<dbReference type="GO" id="GO:0004673">
    <property type="term" value="F:protein histidine kinase activity"/>
    <property type="evidence" value="ECO:0007669"/>
    <property type="project" value="UniProtKB-EC"/>
</dbReference>